<protein>
    <submittedName>
        <fullName evidence="2">Uncharacterized protein</fullName>
    </submittedName>
</protein>
<accession>A0ABR4IF22</accession>
<feature type="region of interest" description="Disordered" evidence="1">
    <location>
        <begin position="1"/>
        <end position="20"/>
    </location>
</feature>
<evidence type="ECO:0000313" key="2">
    <source>
        <dbReference type="EMBL" id="KAL2826351.1"/>
    </source>
</evidence>
<comment type="caution">
    <text evidence="2">The sequence shown here is derived from an EMBL/GenBank/DDBJ whole genome shotgun (WGS) entry which is preliminary data.</text>
</comment>
<feature type="non-terminal residue" evidence="2">
    <location>
        <position position="1"/>
    </location>
</feature>
<evidence type="ECO:0000256" key="1">
    <source>
        <dbReference type="SAM" id="MobiDB-lite"/>
    </source>
</evidence>
<dbReference type="Proteomes" id="UP001610446">
    <property type="component" value="Unassembled WGS sequence"/>
</dbReference>
<gene>
    <name evidence="2" type="ORF">BJY01DRAFT_256021</name>
</gene>
<reference evidence="2 3" key="1">
    <citation type="submission" date="2024-07" db="EMBL/GenBank/DDBJ databases">
        <title>Section-level genome sequencing and comparative genomics of Aspergillus sections Usti and Cavernicolus.</title>
        <authorList>
            <consortium name="Lawrence Berkeley National Laboratory"/>
            <person name="Nybo J.L."/>
            <person name="Vesth T.C."/>
            <person name="Theobald S."/>
            <person name="Frisvad J.C."/>
            <person name="Larsen T.O."/>
            <person name="Kjaerboelling I."/>
            <person name="Rothschild-Mancinelli K."/>
            <person name="Lyhne E.K."/>
            <person name="Kogle M.E."/>
            <person name="Barry K."/>
            <person name="Clum A."/>
            <person name="Na H."/>
            <person name="Ledsgaard L."/>
            <person name="Lin J."/>
            <person name="Lipzen A."/>
            <person name="Kuo A."/>
            <person name="Riley R."/>
            <person name="Mondo S."/>
            <person name="Labutti K."/>
            <person name="Haridas S."/>
            <person name="Pangalinan J."/>
            <person name="Salamov A.A."/>
            <person name="Simmons B.A."/>
            <person name="Magnuson J.K."/>
            <person name="Chen J."/>
            <person name="Drula E."/>
            <person name="Henrissat B."/>
            <person name="Wiebenga A."/>
            <person name="Lubbers R.J."/>
            <person name="Gomes A.C."/>
            <person name="Makela M.R."/>
            <person name="Stajich J."/>
            <person name="Grigoriev I.V."/>
            <person name="Mortensen U.H."/>
            <person name="De Vries R.P."/>
            <person name="Baker S.E."/>
            <person name="Andersen M.R."/>
        </authorList>
    </citation>
    <scope>NUCLEOTIDE SEQUENCE [LARGE SCALE GENOMIC DNA]</scope>
    <source>
        <strain evidence="2 3">CBS 123904</strain>
    </source>
</reference>
<organism evidence="2 3">
    <name type="scientific">Aspergillus pseudoustus</name>
    <dbReference type="NCBI Taxonomy" id="1810923"/>
    <lineage>
        <taxon>Eukaryota</taxon>
        <taxon>Fungi</taxon>
        <taxon>Dikarya</taxon>
        <taxon>Ascomycota</taxon>
        <taxon>Pezizomycotina</taxon>
        <taxon>Eurotiomycetes</taxon>
        <taxon>Eurotiomycetidae</taxon>
        <taxon>Eurotiales</taxon>
        <taxon>Aspergillaceae</taxon>
        <taxon>Aspergillus</taxon>
        <taxon>Aspergillus subgen. Nidulantes</taxon>
    </lineage>
</organism>
<keyword evidence="3" id="KW-1185">Reference proteome</keyword>
<proteinExistence type="predicted"/>
<name>A0ABR4IF22_9EURO</name>
<sequence length="165" mass="19117">LKNIQTGEDPKAKPWPTGKRQLRQAVKLTSNQEWLDWVQSDLVKIPWLELWNNYLRDLPHLKTGVRFNTVMRILEEGEANGRCRYSIDTLNKSQWTKLDHHARFIWKIKDNNIRSSKGVFYESQLSSEEIDLIVWGLKEWLIHVHSPGQIDKPSGGAALFGSGRA</sequence>
<dbReference type="EMBL" id="JBFXLU010000447">
    <property type="protein sequence ID" value="KAL2826351.1"/>
    <property type="molecule type" value="Genomic_DNA"/>
</dbReference>
<evidence type="ECO:0000313" key="3">
    <source>
        <dbReference type="Proteomes" id="UP001610446"/>
    </source>
</evidence>